<dbReference type="EMBL" id="JAIQCV010000001">
    <property type="protein sequence ID" value="KAH1129651.1"/>
    <property type="molecule type" value="Genomic_DNA"/>
</dbReference>
<reference evidence="1 2" key="1">
    <citation type="journal article" date="2021" name="Plant Biotechnol. J.">
        <title>Multi-omics assisted identification of the key and species-specific regulatory components of drought-tolerant mechanisms in Gossypium stocksii.</title>
        <authorList>
            <person name="Yu D."/>
            <person name="Ke L."/>
            <person name="Zhang D."/>
            <person name="Wu Y."/>
            <person name="Sun Y."/>
            <person name="Mei J."/>
            <person name="Sun J."/>
            <person name="Sun Y."/>
        </authorList>
    </citation>
    <scope>NUCLEOTIDE SEQUENCE [LARGE SCALE GENOMIC DNA]</scope>
    <source>
        <strain evidence="2">cv. E1</strain>
        <tissue evidence="1">Leaf</tissue>
    </source>
</reference>
<name>A0A9D3WJG7_9ROSI</name>
<evidence type="ECO:0000313" key="2">
    <source>
        <dbReference type="Proteomes" id="UP000828251"/>
    </source>
</evidence>
<organism evidence="1 2">
    <name type="scientific">Gossypium stocksii</name>
    <dbReference type="NCBI Taxonomy" id="47602"/>
    <lineage>
        <taxon>Eukaryota</taxon>
        <taxon>Viridiplantae</taxon>
        <taxon>Streptophyta</taxon>
        <taxon>Embryophyta</taxon>
        <taxon>Tracheophyta</taxon>
        <taxon>Spermatophyta</taxon>
        <taxon>Magnoliopsida</taxon>
        <taxon>eudicotyledons</taxon>
        <taxon>Gunneridae</taxon>
        <taxon>Pentapetalae</taxon>
        <taxon>rosids</taxon>
        <taxon>malvids</taxon>
        <taxon>Malvales</taxon>
        <taxon>Malvaceae</taxon>
        <taxon>Malvoideae</taxon>
        <taxon>Gossypium</taxon>
    </lineage>
</organism>
<dbReference type="Proteomes" id="UP000828251">
    <property type="component" value="Unassembled WGS sequence"/>
</dbReference>
<protein>
    <submittedName>
        <fullName evidence="1">Uncharacterized protein</fullName>
    </submittedName>
</protein>
<accession>A0A9D3WJG7</accession>
<evidence type="ECO:0000313" key="1">
    <source>
        <dbReference type="EMBL" id="KAH1129651.1"/>
    </source>
</evidence>
<gene>
    <name evidence="1" type="ORF">J1N35_001029</name>
</gene>
<comment type="caution">
    <text evidence="1">The sequence shown here is derived from an EMBL/GenBank/DDBJ whole genome shotgun (WGS) entry which is preliminary data.</text>
</comment>
<sequence length="128" mass="14222">MLLLRKQAKVETSMKEVVHDVPNSDHENHCIVINHSELDDTSQQEFGNRDHENTLNIAEGISDPINIEIDVAIEVDVEVAVVVDVDVEVTTRSSLRAFYRSNRSYEVEGGGEVLEAIGGATVTRFSKE</sequence>
<keyword evidence="2" id="KW-1185">Reference proteome</keyword>
<dbReference type="AlphaFoldDB" id="A0A9D3WJG7"/>
<proteinExistence type="predicted"/>